<dbReference type="InterPro" id="IPR050382">
    <property type="entry name" value="MFS_Na/Anion_cotransporter"/>
</dbReference>
<reference evidence="7" key="1">
    <citation type="submission" date="2020-11" db="EMBL/GenBank/DDBJ databases">
        <authorList>
            <person name="Tran Van P."/>
        </authorList>
    </citation>
    <scope>NUCLEOTIDE SEQUENCE</scope>
</reference>
<dbReference type="InterPro" id="IPR011701">
    <property type="entry name" value="MFS"/>
</dbReference>
<keyword evidence="8" id="KW-1185">Reference proteome</keyword>
<keyword evidence="3 5" id="KW-1133">Transmembrane helix</keyword>
<dbReference type="GO" id="GO:0016020">
    <property type="term" value="C:membrane"/>
    <property type="evidence" value="ECO:0007669"/>
    <property type="project" value="UniProtKB-SubCell"/>
</dbReference>
<name>A0A7R9KVU5_9ACAR</name>
<feature type="transmembrane region" description="Helical" evidence="5">
    <location>
        <begin position="419"/>
        <end position="436"/>
    </location>
</feature>
<protein>
    <recommendedName>
        <fullName evidence="6">Major facilitator superfamily (MFS) profile domain-containing protein</fullName>
    </recommendedName>
</protein>
<dbReference type="FunFam" id="1.20.1250.20:FF:000423">
    <property type="entry name" value="Putative inorganic phosphate cotransporter-like Protein"/>
    <property type="match status" value="1"/>
</dbReference>
<dbReference type="PANTHER" id="PTHR11662">
    <property type="entry name" value="SOLUTE CARRIER FAMILY 17"/>
    <property type="match status" value="1"/>
</dbReference>
<evidence type="ECO:0000256" key="1">
    <source>
        <dbReference type="ARBA" id="ARBA00004141"/>
    </source>
</evidence>
<feature type="domain" description="Major facilitator superfamily (MFS) profile" evidence="6">
    <location>
        <begin position="31"/>
        <end position="516"/>
    </location>
</feature>
<dbReference type="InterPro" id="IPR036259">
    <property type="entry name" value="MFS_trans_sf"/>
</dbReference>
<dbReference type="AlphaFoldDB" id="A0A7R9KVU5"/>
<dbReference type="PROSITE" id="PS50850">
    <property type="entry name" value="MFS"/>
    <property type="match status" value="1"/>
</dbReference>
<feature type="transmembrane region" description="Helical" evidence="5">
    <location>
        <begin position="26"/>
        <end position="52"/>
    </location>
</feature>
<evidence type="ECO:0000259" key="6">
    <source>
        <dbReference type="PROSITE" id="PS50850"/>
    </source>
</evidence>
<dbReference type="EMBL" id="CAJPIZ010007858">
    <property type="protein sequence ID" value="CAG2110653.1"/>
    <property type="molecule type" value="Genomic_DNA"/>
</dbReference>
<keyword evidence="2 5" id="KW-0812">Transmembrane</keyword>
<keyword evidence="4 5" id="KW-0472">Membrane</keyword>
<evidence type="ECO:0000313" key="8">
    <source>
        <dbReference type="Proteomes" id="UP000759131"/>
    </source>
</evidence>
<dbReference type="SUPFAM" id="SSF103473">
    <property type="entry name" value="MFS general substrate transporter"/>
    <property type="match status" value="1"/>
</dbReference>
<sequence>MLWILWPNPRSDEMVLKRWIPSRYRIGFLGMTACSLLYTLRVNINVAIIAMVKPKNSLHPKDWCYEYNSSADQPDDYPSDRIYEWSESTQGIILGAYFYGFTATQVIGGLLTDRWGAKWVCLAGLSVPGLVNAFTPFAADEHFGWLIVIRVIIGTFHGLVNSSLFSMYAKWFPTSERTIAIAATQLGGNIGAMFMAPMSGYLAKHGYAGGWPSVFYTSSAIHIVWIISWLFFAYDSPADCKNIDPDEHLYILQNTDSQTNKSSDPIPWRSILTSRAVYGSIFAKTSGTFGYYVLTTSVPLYFDTIFALRIIDNGVYTALMYLFIGITLMSAGPLSTFIIAKSNFSRTRIRKVFQMICTTCRAGYMSADCAVRRMRFSGCRGISGVEYVFVWLHNGRRVSNYTGIRARIHGHCVWHNHDLVAVVVLVVLSMCLYGFITGGEYPIIPEYAPEFTGTVFGITNTLASSMGFLAPIIVGQILDTEHNSETRKKWDIVFYVTAAFYLLGALFFEIFGSAERQPWARVTINRSPDIELNQMSANGANGRTKNGSQNETHFSRNRIFSRFKKSLDTESPEWVEFKKNTYIK</sequence>
<evidence type="ECO:0000256" key="4">
    <source>
        <dbReference type="ARBA" id="ARBA00023136"/>
    </source>
</evidence>
<dbReference type="Proteomes" id="UP000759131">
    <property type="component" value="Unassembled WGS sequence"/>
</dbReference>
<dbReference type="GO" id="GO:0022857">
    <property type="term" value="F:transmembrane transporter activity"/>
    <property type="evidence" value="ECO:0007669"/>
    <property type="project" value="InterPro"/>
</dbReference>
<dbReference type="EMBL" id="OC862433">
    <property type="protein sequence ID" value="CAD7630223.1"/>
    <property type="molecule type" value="Genomic_DNA"/>
</dbReference>
<evidence type="ECO:0000256" key="5">
    <source>
        <dbReference type="SAM" id="Phobius"/>
    </source>
</evidence>
<feature type="transmembrane region" description="Helical" evidence="5">
    <location>
        <begin position="317"/>
        <end position="340"/>
    </location>
</feature>
<dbReference type="Gene3D" id="1.20.1250.20">
    <property type="entry name" value="MFS general substrate transporter like domains"/>
    <property type="match status" value="2"/>
</dbReference>
<feature type="transmembrane region" description="Helical" evidence="5">
    <location>
        <begin position="92"/>
        <end position="112"/>
    </location>
</feature>
<feature type="transmembrane region" description="Helical" evidence="5">
    <location>
        <begin position="179"/>
        <end position="202"/>
    </location>
</feature>
<feature type="transmembrane region" description="Helical" evidence="5">
    <location>
        <begin position="456"/>
        <end position="478"/>
    </location>
</feature>
<dbReference type="Pfam" id="PF07690">
    <property type="entry name" value="MFS_1"/>
    <property type="match status" value="1"/>
</dbReference>
<dbReference type="OrthoDB" id="6493426at2759"/>
<comment type="subcellular location">
    <subcellularLocation>
        <location evidence="1">Membrane</location>
        <topology evidence="1">Multi-pass membrane protein</topology>
    </subcellularLocation>
</comment>
<gene>
    <name evidence="7" type="ORF">OSB1V03_LOCUS10636</name>
</gene>
<feature type="transmembrane region" description="Helical" evidence="5">
    <location>
        <begin position="490"/>
        <end position="508"/>
    </location>
</feature>
<dbReference type="GO" id="GO:0006820">
    <property type="term" value="P:monoatomic anion transport"/>
    <property type="evidence" value="ECO:0007669"/>
    <property type="project" value="TreeGrafter"/>
</dbReference>
<feature type="transmembrane region" description="Helical" evidence="5">
    <location>
        <begin position="119"/>
        <end position="139"/>
    </location>
</feature>
<evidence type="ECO:0000313" key="7">
    <source>
        <dbReference type="EMBL" id="CAD7630223.1"/>
    </source>
</evidence>
<feature type="transmembrane region" description="Helical" evidence="5">
    <location>
        <begin position="145"/>
        <end position="167"/>
    </location>
</feature>
<feature type="transmembrane region" description="Helical" evidence="5">
    <location>
        <begin position="214"/>
        <end position="234"/>
    </location>
</feature>
<organism evidence="7">
    <name type="scientific">Medioppia subpectinata</name>
    <dbReference type="NCBI Taxonomy" id="1979941"/>
    <lineage>
        <taxon>Eukaryota</taxon>
        <taxon>Metazoa</taxon>
        <taxon>Ecdysozoa</taxon>
        <taxon>Arthropoda</taxon>
        <taxon>Chelicerata</taxon>
        <taxon>Arachnida</taxon>
        <taxon>Acari</taxon>
        <taxon>Acariformes</taxon>
        <taxon>Sarcoptiformes</taxon>
        <taxon>Oribatida</taxon>
        <taxon>Brachypylina</taxon>
        <taxon>Oppioidea</taxon>
        <taxon>Oppiidae</taxon>
        <taxon>Medioppia</taxon>
    </lineage>
</organism>
<proteinExistence type="predicted"/>
<evidence type="ECO:0000256" key="2">
    <source>
        <dbReference type="ARBA" id="ARBA00022692"/>
    </source>
</evidence>
<accession>A0A7R9KVU5</accession>
<evidence type="ECO:0000256" key="3">
    <source>
        <dbReference type="ARBA" id="ARBA00022989"/>
    </source>
</evidence>
<dbReference type="PANTHER" id="PTHR11662:SF399">
    <property type="entry name" value="FI19708P1-RELATED"/>
    <property type="match status" value="1"/>
</dbReference>
<dbReference type="InterPro" id="IPR020846">
    <property type="entry name" value="MFS_dom"/>
</dbReference>